<feature type="binding site" evidence="8">
    <location>
        <position position="166"/>
    </location>
    <ligand>
        <name>ATP</name>
        <dbReference type="ChEBI" id="CHEBI:30616"/>
    </ligand>
</feature>
<dbReference type="Gene3D" id="1.10.1750.10">
    <property type="match status" value="1"/>
</dbReference>
<evidence type="ECO:0000259" key="13">
    <source>
        <dbReference type="SMART" id="SM00382"/>
    </source>
</evidence>
<keyword evidence="3 8" id="KW-0235">DNA replication</keyword>
<feature type="domain" description="AAA+ ATPase" evidence="13">
    <location>
        <begin position="155"/>
        <end position="286"/>
    </location>
</feature>
<dbReference type="Pfam" id="PF00308">
    <property type="entry name" value="Bac_DnaA"/>
    <property type="match status" value="1"/>
</dbReference>
<dbReference type="HAMAP" id="MF_00377">
    <property type="entry name" value="DnaA_bact"/>
    <property type="match status" value="1"/>
</dbReference>
<dbReference type="RefSeq" id="WP_379071634.1">
    <property type="nucleotide sequence ID" value="NZ_JBHTIT010000001.1"/>
</dbReference>
<dbReference type="InterPro" id="IPR013317">
    <property type="entry name" value="DnaA_dom"/>
</dbReference>
<evidence type="ECO:0000313" key="16">
    <source>
        <dbReference type="Proteomes" id="UP001597044"/>
    </source>
</evidence>
<dbReference type="Proteomes" id="UP001597044">
    <property type="component" value="Unassembled WGS sequence"/>
</dbReference>
<dbReference type="PANTHER" id="PTHR30050:SF2">
    <property type="entry name" value="CHROMOSOMAL REPLICATION INITIATOR PROTEIN DNAA"/>
    <property type="match status" value="1"/>
</dbReference>
<comment type="subunit">
    <text evidence="8">Oligomerizes as a right-handed, spiral filament on DNA at oriC.</text>
</comment>
<dbReference type="NCBIfam" id="TIGR00362">
    <property type="entry name" value="DnaA"/>
    <property type="match status" value="1"/>
</dbReference>
<keyword evidence="16" id="KW-1185">Reference proteome</keyword>
<organism evidence="15 16">
    <name type="scientific">Paraperlucidibaca wandonensis</name>
    <dbReference type="NCBI Taxonomy" id="1268273"/>
    <lineage>
        <taxon>Bacteria</taxon>
        <taxon>Pseudomonadati</taxon>
        <taxon>Pseudomonadota</taxon>
        <taxon>Gammaproteobacteria</taxon>
        <taxon>Moraxellales</taxon>
        <taxon>Moraxellaceae</taxon>
        <taxon>Paraperlucidibaca</taxon>
    </lineage>
</organism>
<dbReference type="InterPro" id="IPR013159">
    <property type="entry name" value="DnaA_C"/>
</dbReference>
<dbReference type="Gene3D" id="3.40.50.300">
    <property type="entry name" value="P-loop containing nucleotide triphosphate hydrolases"/>
    <property type="match status" value="1"/>
</dbReference>
<reference evidence="16" key="1">
    <citation type="journal article" date="2019" name="Int. J. Syst. Evol. Microbiol.">
        <title>The Global Catalogue of Microorganisms (GCM) 10K type strain sequencing project: providing services to taxonomists for standard genome sequencing and annotation.</title>
        <authorList>
            <consortium name="The Broad Institute Genomics Platform"/>
            <consortium name="The Broad Institute Genome Sequencing Center for Infectious Disease"/>
            <person name="Wu L."/>
            <person name="Ma J."/>
        </authorList>
    </citation>
    <scope>NUCLEOTIDE SEQUENCE [LARGE SCALE GENOMIC DNA]</scope>
    <source>
        <strain evidence="16">CCUG 63419</strain>
    </source>
</reference>
<feature type="binding site" evidence="8">
    <location>
        <position position="168"/>
    </location>
    <ligand>
        <name>ATP</name>
        <dbReference type="ChEBI" id="CHEBI:30616"/>
    </ligand>
</feature>
<feature type="region of interest" description="Domain I, interacts with DnaA modulators" evidence="8">
    <location>
        <begin position="1"/>
        <end position="95"/>
    </location>
</feature>
<feature type="binding site" evidence="8">
    <location>
        <position position="169"/>
    </location>
    <ligand>
        <name>ATP</name>
        <dbReference type="ChEBI" id="CHEBI:30616"/>
    </ligand>
</feature>
<keyword evidence="6 8" id="KW-0446">Lipid-binding</keyword>
<comment type="domain">
    <text evidence="8">Domain I is involved in oligomerization and binding regulators, domain II is flexibile and of varying length in different bacteria, domain III forms the AAA+ region, while domain IV binds dsDNA.</text>
</comment>
<feature type="compositionally biased region" description="Polar residues" evidence="12">
    <location>
        <begin position="87"/>
        <end position="102"/>
    </location>
</feature>
<dbReference type="InterPro" id="IPR024633">
    <property type="entry name" value="DnaA_N_dom"/>
</dbReference>
<dbReference type="PRINTS" id="PR00051">
    <property type="entry name" value="DNAA"/>
</dbReference>
<sequence>MADSVWEGALQRLQEEYPPNLFQMWIRPLQVEESATTLLLLAPNTFFVTHIGDKFMARIREIVTNMSDGRITQVSIRVGSRGDAEPKQSQSLRNTTPATSPSALAKPLMPVIEPIARPASSLNSLFTFDNFVSGKGAQLAHAGCLQAADNPGASHSNPLFIYGPTGLGKTHLMHAVGNEMLRRNPNARVMYITSERFVGDFINALQRSMMNDFKRLYRSLDALLIDDIQFFAKKESTQDEFFHTFNSLLEGSRQIIMTSDRVPRDISGMDDRLKSRFSWGLSIQVDPPDKETRVAILLKKAHSAGFDVPLESAHFIAEHVQGNVRELEGALNKVIANARFRGAPVTLELVKEALRDLLLLRVKQFTIENIQRVVTEYFSISLRDLKGKKRNRSFARPRQMAMALSRELTGNSYPEIGLAFDGRDHSTVIHACDRIAQLRQSDAQLNEDYSTLLRQLQA</sequence>
<dbReference type="EMBL" id="JBHTIT010000001">
    <property type="protein sequence ID" value="MFD0950685.1"/>
    <property type="molecule type" value="Genomic_DNA"/>
</dbReference>
<name>A0ABW3HIW3_9GAMM</name>
<evidence type="ECO:0000256" key="1">
    <source>
        <dbReference type="ARBA" id="ARBA00006583"/>
    </source>
</evidence>
<dbReference type="PANTHER" id="PTHR30050">
    <property type="entry name" value="CHROMOSOMAL REPLICATION INITIATOR PROTEIN DNAA"/>
    <property type="match status" value="1"/>
</dbReference>
<feature type="region of interest" description="Domain IV, binds dsDNA" evidence="8">
    <location>
        <begin position="339"/>
        <end position="458"/>
    </location>
</feature>
<dbReference type="InterPro" id="IPR020591">
    <property type="entry name" value="Chromosome_initiator_DnaA-like"/>
</dbReference>
<dbReference type="InterPro" id="IPR038454">
    <property type="entry name" value="DnaA_N_sf"/>
</dbReference>
<dbReference type="SMART" id="SM00382">
    <property type="entry name" value="AAA"/>
    <property type="match status" value="1"/>
</dbReference>
<evidence type="ECO:0000256" key="4">
    <source>
        <dbReference type="ARBA" id="ARBA00022741"/>
    </source>
</evidence>
<comment type="function">
    <text evidence="8 10">Plays an essential role in the initiation and regulation of chromosomal replication. ATP-DnaA binds to the origin of replication (oriC) to initiate formation of the DNA replication initiation complex once per cell cycle. Binds the DnaA box (a 9 base pair repeat at the origin) and separates the double-stranded (ds)DNA. Forms a right-handed helical filament on oriC DNA; dsDNA binds to the exterior of the filament while single-stranded (ss)DNA is stabiized in the filament's interior. The ATP-DnaA-oriC complex binds and stabilizes one strand of the AT-rich DNA unwinding element (DUE), permitting loading of DNA polymerase. After initiation quickly degrades to an ADP-DnaA complex that is not apt for DNA replication. Binds acidic phospholipids.</text>
</comment>
<keyword evidence="7 8" id="KW-0238">DNA-binding</keyword>
<evidence type="ECO:0000256" key="9">
    <source>
        <dbReference type="NCBIfam" id="TIGR00362"/>
    </source>
</evidence>
<evidence type="ECO:0000256" key="8">
    <source>
        <dbReference type="HAMAP-Rule" id="MF_00377"/>
    </source>
</evidence>
<comment type="subcellular location">
    <subcellularLocation>
        <location evidence="8">Cytoplasm</location>
    </subcellularLocation>
</comment>
<comment type="caution">
    <text evidence="15">The sequence shown here is derived from an EMBL/GenBank/DDBJ whole genome shotgun (WGS) entry which is preliminary data.</text>
</comment>
<feature type="region of interest" description="Disordered" evidence="12">
    <location>
        <begin position="78"/>
        <end position="103"/>
    </location>
</feature>
<evidence type="ECO:0000256" key="2">
    <source>
        <dbReference type="ARBA" id="ARBA00022490"/>
    </source>
</evidence>
<dbReference type="Gene3D" id="3.30.300.180">
    <property type="match status" value="1"/>
</dbReference>
<proteinExistence type="inferred from homology"/>
<evidence type="ECO:0000256" key="5">
    <source>
        <dbReference type="ARBA" id="ARBA00022840"/>
    </source>
</evidence>
<dbReference type="InterPro" id="IPR010921">
    <property type="entry name" value="Trp_repressor/repl_initiator"/>
</dbReference>
<feature type="domain" description="Chromosomal replication initiator DnaA C-terminal" evidence="14">
    <location>
        <begin position="366"/>
        <end position="435"/>
    </location>
</feature>
<keyword evidence="2 8" id="KW-0963">Cytoplasm</keyword>
<dbReference type="CDD" id="cd06571">
    <property type="entry name" value="Bac_DnaA_C"/>
    <property type="match status" value="1"/>
</dbReference>
<dbReference type="InterPro" id="IPR018312">
    <property type="entry name" value="Chromosome_initiator_DnaA_CS"/>
</dbReference>
<evidence type="ECO:0000256" key="12">
    <source>
        <dbReference type="SAM" id="MobiDB-lite"/>
    </source>
</evidence>
<evidence type="ECO:0000256" key="7">
    <source>
        <dbReference type="ARBA" id="ARBA00023125"/>
    </source>
</evidence>
<protein>
    <recommendedName>
        <fullName evidence="8 9">Chromosomal replication initiator protein DnaA</fullName>
    </recommendedName>
</protein>
<dbReference type="SUPFAM" id="SSF48295">
    <property type="entry name" value="TrpR-like"/>
    <property type="match status" value="1"/>
</dbReference>
<evidence type="ECO:0000256" key="6">
    <source>
        <dbReference type="ARBA" id="ARBA00023121"/>
    </source>
</evidence>
<dbReference type="Gene3D" id="1.10.8.60">
    <property type="match status" value="1"/>
</dbReference>
<dbReference type="InterPro" id="IPR001957">
    <property type="entry name" value="Chromosome_initiator_DnaA"/>
</dbReference>
<dbReference type="CDD" id="cd00009">
    <property type="entry name" value="AAA"/>
    <property type="match status" value="1"/>
</dbReference>
<evidence type="ECO:0000256" key="11">
    <source>
        <dbReference type="RuleBase" id="RU004227"/>
    </source>
</evidence>
<dbReference type="Pfam" id="PF08299">
    <property type="entry name" value="Bac_DnaA_C"/>
    <property type="match status" value="1"/>
</dbReference>
<dbReference type="InterPro" id="IPR027417">
    <property type="entry name" value="P-loop_NTPase"/>
</dbReference>
<keyword evidence="5 8" id="KW-0067">ATP-binding</keyword>
<evidence type="ECO:0000259" key="14">
    <source>
        <dbReference type="SMART" id="SM00760"/>
    </source>
</evidence>
<dbReference type="InterPro" id="IPR003593">
    <property type="entry name" value="AAA+_ATPase"/>
</dbReference>
<gene>
    <name evidence="8 15" type="primary">dnaA</name>
    <name evidence="15" type="ORF">ACFQ0F_09835</name>
</gene>
<feature type="binding site" evidence="8">
    <location>
        <position position="170"/>
    </location>
    <ligand>
        <name>ATP</name>
        <dbReference type="ChEBI" id="CHEBI:30616"/>
    </ligand>
</feature>
<dbReference type="Pfam" id="PF11638">
    <property type="entry name" value="DnaA_N"/>
    <property type="match status" value="1"/>
</dbReference>
<dbReference type="SMART" id="SM00760">
    <property type="entry name" value="Bac_DnaA_C"/>
    <property type="match status" value="1"/>
</dbReference>
<dbReference type="PROSITE" id="PS01008">
    <property type="entry name" value="DNAA"/>
    <property type="match status" value="1"/>
</dbReference>
<evidence type="ECO:0000313" key="15">
    <source>
        <dbReference type="EMBL" id="MFD0950685.1"/>
    </source>
</evidence>
<comment type="similarity">
    <text evidence="1 8 11">Belongs to the DnaA family.</text>
</comment>
<evidence type="ECO:0000256" key="10">
    <source>
        <dbReference type="RuleBase" id="RU000577"/>
    </source>
</evidence>
<accession>A0ABW3HIW3</accession>
<comment type="caution">
    <text evidence="8">Lacks conserved residue(s) required for the propagation of feature annotation.</text>
</comment>
<evidence type="ECO:0000256" key="3">
    <source>
        <dbReference type="ARBA" id="ARBA00022705"/>
    </source>
</evidence>
<keyword evidence="4 8" id="KW-0547">Nucleotide-binding</keyword>
<dbReference type="SUPFAM" id="SSF52540">
    <property type="entry name" value="P-loop containing nucleoside triphosphate hydrolases"/>
    <property type="match status" value="1"/>
</dbReference>